<sequence length="171" mass="18788">MTRFALAPMSSGLRLLTWGLFGVPLCMLGAALVARPPIGSVLGGAFVFVALLYASVWFVFRPTYFAVGESDLRIVWPARSRVIPREAIVRARVLSHDEFRRTYGWGVRIGAGGLWGGFGLLQTSQVTFSMWISRLDPLVIVELREGRPLLLTPENPGSFVEALGSAPRAER</sequence>
<feature type="transmembrane region" description="Helical" evidence="1">
    <location>
        <begin position="12"/>
        <end position="34"/>
    </location>
</feature>
<accession>A0A0K1PRS7</accession>
<protein>
    <recommendedName>
        <fullName evidence="4">Bacterial Pleckstrin homology domain-containing protein</fullName>
    </recommendedName>
</protein>
<name>A0A0K1PRS7_9BACT</name>
<dbReference type="Proteomes" id="UP000064967">
    <property type="component" value="Chromosome"/>
</dbReference>
<dbReference type="OrthoDB" id="3078553at2"/>
<feature type="transmembrane region" description="Helical" evidence="1">
    <location>
        <begin position="40"/>
        <end position="60"/>
    </location>
</feature>
<keyword evidence="1" id="KW-0812">Transmembrane</keyword>
<evidence type="ECO:0000313" key="2">
    <source>
        <dbReference type="EMBL" id="AKU96217.1"/>
    </source>
</evidence>
<keyword evidence="3" id="KW-1185">Reference proteome</keyword>
<proteinExistence type="predicted"/>
<gene>
    <name evidence="2" type="ORF">AKJ09_02881</name>
</gene>
<reference evidence="2 3" key="1">
    <citation type="submission" date="2015-08" db="EMBL/GenBank/DDBJ databases">
        <authorList>
            <person name="Babu N.S."/>
            <person name="Beckwith C.J."/>
            <person name="Beseler K.G."/>
            <person name="Brison A."/>
            <person name="Carone J.V."/>
            <person name="Caskin T.P."/>
            <person name="Diamond M."/>
            <person name="Durham M.E."/>
            <person name="Foxe J.M."/>
            <person name="Go M."/>
            <person name="Henderson B.A."/>
            <person name="Jones I.B."/>
            <person name="McGettigan J.A."/>
            <person name="Micheletti S.J."/>
            <person name="Nasrallah M.E."/>
            <person name="Ortiz D."/>
            <person name="Piller C.R."/>
            <person name="Privatt S.R."/>
            <person name="Schneider S.L."/>
            <person name="Sharp S."/>
            <person name="Smith T.C."/>
            <person name="Stanton J.D."/>
            <person name="Ullery H.E."/>
            <person name="Wilson R.J."/>
            <person name="Serrano M.G."/>
            <person name="Buck G."/>
            <person name="Lee V."/>
            <person name="Wang Y."/>
            <person name="Carvalho R."/>
            <person name="Voegtly L."/>
            <person name="Shi R."/>
            <person name="Duckworth R."/>
            <person name="Johnson A."/>
            <person name="Loviza R."/>
            <person name="Walstead R."/>
            <person name="Shah Z."/>
            <person name="Kiflezghi M."/>
            <person name="Wade K."/>
            <person name="Ball S.L."/>
            <person name="Bradley K.W."/>
            <person name="Asai D.J."/>
            <person name="Bowman C.A."/>
            <person name="Russell D.A."/>
            <person name="Pope W.H."/>
            <person name="Jacobs-Sera D."/>
            <person name="Hendrix R.W."/>
            <person name="Hatfull G.F."/>
        </authorList>
    </citation>
    <scope>NUCLEOTIDE SEQUENCE [LARGE SCALE GENOMIC DNA]</scope>
    <source>
        <strain evidence="2 3">DSM 27648</strain>
    </source>
</reference>
<evidence type="ECO:0000256" key="1">
    <source>
        <dbReference type="SAM" id="Phobius"/>
    </source>
</evidence>
<evidence type="ECO:0008006" key="4">
    <source>
        <dbReference type="Google" id="ProtNLM"/>
    </source>
</evidence>
<organism evidence="2 3">
    <name type="scientific">Labilithrix luteola</name>
    <dbReference type="NCBI Taxonomy" id="1391654"/>
    <lineage>
        <taxon>Bacteria</taxon>
        <taxon>Pseudomonadati</taxon>
        <taxon>Myxococcota</taxon>
        <taxon>Polyangia</taxon>
        <taxon>Polyangiales</taxon>
        <taxon>Labilitrichaceae</taxon>
        <taxon>Labilithrix</taxon>
    </lineage>
</organism>
<dbReference type="AlphaFoldDB" id="A0A0K1PRS7"/>
<dbReference type="STRING" id="1391654.AKJ09_02881"/>
<evidence type="ECO:0000313" key="3">
    <source>
        <dbReference type="Proteomes" id="UP000064967"/>
    </source>
</evidence>
<dbReference type="KEGG" id="llu:AKJ09_02881"/>
<dbReference type="RefSeq" id="WP_146647536.1">
    <property type="nucleotide sequence ID" value="NZ_CP012333.1"/>
</dbReference>
<keyword evidence="1" id="KW-1133">Transmembrane helix</keyword>
<dbReference type="EMBL" id="CP012333">
    <property type="protein sequence ID" value="AKU96217.1"/>
    <property type="molecule type" value="Genomic_DNA"/>
</dbReference>
<keyword evidence="1" id="KW-0472">Membrane</keyword>